<dbReference type="Proteomes" id="UP001432027">
    <property type="component" value="Unassembled WGS sequence"/>
</dbReference>
<evidence type="ECO:0000313" key="3">
    <source>
        <dbReference type="Proteomes" id="UP001432027"/>
    </source>
</evidence>
<dbReference type="SUPFAM" id="SSF56112">
    <property type="entry name" value="Protein kinase-like (PK-like)"/>
    <property type="match status" value="1"/>
</dbReference>
<dbReference type="PROSITE" id="PS50011">
    <property type="entry name" value="PROTEIN_KINASE_DOM"/>
    <property type="match status" value="1"/>
</dbReference>
<keyword evidence="3" id="KW-1185">Reference proteome</keyword>
<feature type="domain" description="Protein kinase" evidence="1">
    <location>
        <begin position="1"/>
        <end position="169"/>
    </location>
</feature>
<dbReference type="EMBL" id="BTSX01000001">
    <property type="protein sequence ID" value="GMS80988.1"/>
    <property type="molecule type" value="Genomic_DNA"/>
</dbReference>
<dbReference type="Gene3D" id="1.10.510.10">
    <property type="entry name" value="Transferase(Phosphotransferase) domain 1"/>
    <property type="match status" value="1"/>
</dbReference>
<dbReference type="InterPro" id="IPR011009">
    <property type="entry name" value="Kinase-like_dom_sf"/>
</dbReference>
<name>A0AAV5SD54_9BILA</name>
<dbReference type="AlphaFoldDB" id="A0AAV5SD54"/>
<gene>
    <name evidence="2" type="ORF">PENTCL1PPCAC_3163</name>
</gene>
<accession>A0AAV5SD54</accession>
<sequence>MKDDPKQYPVVSKKNFVKMHDKGKTLTFKYYVMDLIWLSLKDVIEKICKGVLSPHTKIHIAQETLNGLKALHELGFLHRDVKWHNFAVGLPPNDNIVYILDFGIARPYREADGRVKIARERVNFMGTHKYASIRSMSQLEQCRKDDLESWLYMMMEVYDPNNLTWMRFD</sequence>
<organism evidence="2 3">
    <name type="scientific">Pristionchus entomophagus</name>
    <dbReference type="NCBI Taxonomy" id="358040"/>
    <lineage>
        <taxon>Eukaryota</taxon>
        <taxon>Metazoa</taxon>
        <taxon>Ecdysozoa</taxon>
        <taxon>Nematoda</taxon>
        <taxon>Chromadorea</taxon>
        <taxon>Rhabditida</taxon>
        <taxon>Rhabditina</taxon>
        <taxon>Diplogasteromorpha</taxon>
        <taxon>Diplogasteroidea</taxon>
        <taxon>Neodiplogasteridae</taxon>
        <taxon>Pristionchus</taxon>
    </lineage>
</organism>
<dbReference type="InterPro" id="IPR000719">
    <property type="entry name" value="Prot_kinase_dom"/>
</dbReference>
<dbReference type="InterPro" id="IPR050235">
    <property type="entry name" value="CK1_Ser-Thr_kinase"/>
</dbReference>
<evidence type="ECO:0000259" key="1">
    <source>
        <dbReference type="PROSITE" id="PS50011"/>
    </source>
</evidence>
<reference evidence="2" key="1">
    <citation type="submission" date="2023-10" db="EMBL/GenBank/DDBJ databases">
        <title>Genome assembly of Pristionchus species.</title>
        <authorList>
            <person name="Yoshida K."/>
            <person name="Sommer R.J."/>
        </authorList>
    </citation>
    <scope>NUCLEOTIDE SEQUENCE</scope>
    <source>
        <strain evidence="2">RS0144</strain>
    </source>
</reference>
<dbReference type="GO" id="GO:0005524">
    <property type="term" value="F:ATP binding"/>
    <property type="evidence" value="ECO:0007669"/>
    <property type="project" value="InterPro"/>
</dbReference>
<dbReference type="SMART" id="SM00220">
    <property type="entry name" value="S_TKc"/>
    <property type="match status" value="1"/>
</dbReference>
<comment type="caution">
    <text evidence="2">The sequence shown here is derived from an EMBL/GenBank/DDBJ whole genome shotgun (WGS) entry which is preliminary data.</text>
</comment>
<evidence type="ECO:0000313" key="2">
    <source>
        <dbReference type="EMBL" id="GMS80988.1"/>
    </source>
</evidence>
<dbReference type="Pfam" id="PF00069">
    <property type="entry name" value="Pkinase"/>
    <property type="match status" value="1"/>
</dbReference>
<dbReference type="GO" id="GO:0004672">
    <property type="term" value="F:protein kinase activity"/>
    <property type="evidence" value="ECO:0007669"/>
    <property type="project" value="InterPro"/>
</dbReference>
<protein>
    <recommendedName>
        <fullName evidence="1">Protein kinase domain-containing protein</fullName>
    </recommendedName>
</protein>
<proteinExistence type="predicted"/>
<dbReference type="PANTHER" id="PTHR11909">
    <property type="entry name" value="CASEIN KINASE-RELATED"/>
    <property type="match status" value="1"/>
</dbReference>
<feature type="non-terminal residue" evidence="2">
    <location>
        <position position="169"/>
    </location>
</feature>